<evidence type="ECO:0000256" key="1">
    <source>
        <dbReference type="SAM" id="MobiDB-lite"/>
    </source>
</evidence>
<dbReference type="GO" id="GO:0003677">
    <property type="term" value="F:DNA binding"/>
    <property type="evidence" value="ECO:0007669"/>
    <property type="project" value="InterPro"/>
</dbReference>
<dbReference type="Proteomes" id="UP001170481">
    <property type="component" value="Unassembled WGS sequence"/>
</dbReference>
<gene>
    <name evidence="4" type="ORF">Q4535_01340</name>
</gene>
<dbReference type="PANTHER" id="PTHR38431:SF1">
    <property type="entry name" value="BLL2305 PROTEIN"/>
    <property type="match status" value="1"/>
</dbReference>
<feature type="region of interest" description="Disordered" evidence="1">
    <location>
        <begin position="1"/>
        <end position="49"/>
    </location>
</feature>
<accession>A0AAP4TXI8</accession>
<evidence type="ECO:0000259" key="2">
    <source>
        <dbReference type="Pfam" id="PF12727"/>
    </source>
</evidence>
<dbReference type="InterPro" id="IPR010093">
    <property type="entry name" value="SinI_DNA-bd"/>
</dbReference>
<reference evidence="4" key="1">
    <citation type="submission" date="2023-07" db="EMBL/GenBank/DDBJ databases">
        <title>Genome content predicts the carbon catabolic preferences of heterotrophic bacteria.</title>
        <authorList>
            <person name="Gralka M."/>
        </authorList>
    </citation>
    <scope>NUCLEOTIDE SEQUENCE</scope>
    <source>
        <strain evidence="4">C2R13</strain>
    </source>
</reference>
<sequence>MSRLTSPLGVVPSQGFSSELGAPSGGSVAESSGEPLNAATGRQAPVPHDNPFLTVQEVARLLHLNEKKIYQLASDGTMPATKVTGKWLFPRRLVEQWILESSHHGVLADRLMITGSDDPLLAALSMRLNQQHAGSAFYGMSVTGTRLGLDLLSQGRADVCAIHWGRAEEAALRHPALIRGHDGYRQWVMVRLARRTQGLIIRNDDRHLSIDPSGLFGSQRRWAVRQEGAGSQRFLQEWLSGHQMRAEQLNTLAIAYSEREVASMVARGEVDVGPGTLSAANEFGLGFVPVCEEAFDLVVPRNVYFRDLFQGLLDYLATPNGIQLAQSLGGYDLRECGQLIWRGDAAQHD</sequence>
<dbReference type="Pfam" id="PF12727">
    <property type="entry name" value="PBP_like"/>
    <property type="match status" value="1"/>
</dbReference>
<name>A0AAP4TXI8_9GAMM</name>
<protein>
    <submittedName>
        <fullName evidence="4">Helix-turn-helix transcriptional regulator</fullName>
    </submittedName>
</protein>
<organism evidence="4 5">
    <name type="scientific">Cobetia amphilecti</name>
    <dbReference type="NCBI Taxonomy" id="1055104"/>
    <lineage>
        <taxon>Bacteria</taxon>
        <taxon>Pseudomonadati</taxon>
        <taxon>Pseudomonadota</taxon>
        <taxon>Gammaproteobacteria</taxon>
        <taxon>Oceanospirillales</taxon>
        <taxon>Halomonadaceae</taxon>
        <taxon>Cobetia</taxon>
    </lineage>
</organism>
<evidence type="ECO:0000259" key="3">
    <source>
        <dbReference type="Pfam" id="PF12728"/>
    </source>
</evidence>
<dbReference type="PANTHER" id="PTHR38431">
    <property type="entry name" value="BLL2305 PROTEIN"/>
    <property type="match status" value="1"/>
</dbReference>
<comment type="caution">
    <text evidence="4">The sequence shown here is derived from an EMBL/GenBank/DDBJ whole genome shotgun (WGS) entry which is preliminary data.</text>
</comment>
<dbReference type="InterPro" id="IPR041657">
    <property type="entry name" value="HTH_17"/>
</dbReference>
<dbReference type="SUPFAM" id="SSF53850">
    <property type="entry name" value="Periplasmic binding protein-like II"/>
    <property type="match status" value="1"/>
</dbReference>
<evidence type="ECO:0000313" key="4">
    <source>
        <dbReference type="EMBL" id="MDO6670751.1"/>
    </source>
</evidence>
<dbReference type="EMBL" id="JAUORK010000001">
    <property type="protein sequence ID" value="MDO6670751.1"/>
    <property type="molecule type" value="Genomic_DNA"/>
</dbReference>
<evidence type="ECO:0000313" key="5">
    <source>
        <dbReference type="Proteomes" id="UP001170481"/>
    </source>
</evidence>
<proteinExistence type="predicted"/>
<dbReference type="NCBIfam" id="TIGR01764">
    <property type="entry name" value="excise"/>
    <property type="match status" value="1"/>
</dbReference>
<feature type="domain" description="PBP" evidence="2">
    <location>
        <begin position="134"/>
        <end position="316"/>
    </location>
</feature>
<dbReference type="Pfam" id="PF12728">
    <property type="entry name" value="HTH_17"/>
    <property type="match status" value="1"/>
</dbReference>
<feature type="domain" description="Helix-turn-helix" evidence="3">
    <location>
        <begin position="52"/>
        <end position="100"/>
    </location>
</feature>
<dbReference type="RefSeq" id="WP_303567980.1">
    <property type="nucleotide sequence ID" value="NZ_JAUORK010000001.1"/>
</dbReference>
<dbReference type="InterPro" id="IPR024370">
    <property type="entry name" value="PBP_domain"/>
</dbReference>
<dbReference type="AlphaFoldDB" id="A0AAP4TXI8"/>